<keyword evidence="7 14" id="KW-1133">Transmembrane helix</keyword>
<comment type="subcellular location">
    <subcellularLocation>
        <location evidence="1">Cell membrane</location>
        <topology evidence="1">Multi-pass membrane protein</topology>
    </subcellularLocation>
</comment>
<proteinExistence type="inferred from homology"/>
<evidence type="ECO:0000256" key="4">
    <source>
        <dbReference type="ARBA" id="ARBA00022475"/>
    </source>
</evidence>
<comment type="similarity">
    <text evidence="2 13">Belongs to the sodium:solute symporter (SSF) (TC 2.A.21) family.</text>
</comment>
<dbReference type="PROSITE" id="PS00457">
    <property type="entry name" value="NA_SOLUT_SYMP_2"/>
    <property type="match status" value="1"/>
</dbReference>
<evidence type="ECO:0000256" key="14">
    <source>
        <dbReference type="SAM" id="Phobius"/>
    </source>
</evidence>
<keyword evidence="8" id="KW-0915">Sodium</keyword>
<dbReference type="PANTHER" id="PTHR48086">
    <property type="entry name" value="SODIUM/PROLINE SYMPORTER-RELATED"/>
    <property type="match status" value="1"/>
</dbReference>
<evidence type="ECO:0000256" key="2">
    <source>
        <dbReference type="ARBA" id="ARBA00006434"/>
    </source>
</evidence>
<evidence type="ECO:0000256" key="5">
    <source>
        <dbReference type="ARBA" id="ARBA00022692"/>
    </source>
</evidence>
<feature type="transmembrane region" description="Helical" evidence="14">
    <location>
        <begin position="70"/>
        <end position="94"/>
    </location>
</feature>
<feature type="transmembrane region" description="Helical" evidence="14">
    <location>
        <begin position="6"/>
        <end position="25"/>
    </location>
</feature>
<dbReference type="EMBL" id="DVNG01000035">
    <property type="protein sequence ID" value="HIU49915.1"/>
    <property type="molecule type" value="Genomic_DNA"/>
</dbReference>
<dbReference type="Gene3D" id="1.20.1730.10">
    <property type="entry name" value="Sodium/glucose cotransporter"/>
    <property type="match status" value="1"/>
</dbReference>
<organism evidence="15 16">
    <name type="scientific">Candidatus Limousia pullorum</name>
    <dbReference type="NCBI Taxonomy" id="2840860"/>
    <lineage>
        <taxon>Bacteria</taxon>
        <taxon>Bacillati</taxon>
        <taxon>Bacillota</taxon>
        <taxon>Clostridia</taxon>
        <taxon>Eubacteriales</taxon>
        <taxon>Oscillospiraceae</taxon>
        <taxon>Oscillospiraceae incertae sedis</taxon>
        <taxon>Candidatus Limousia</taxon>
    </lineage>
</organism>
<dbReference type="Proteomes" id="UP000824118">
    <property type="component" value="Unassembled WGS sequence"/>
</dbReference>
<keyword evidence="10 14" id="KW-0472">Membrane</keyword>
<gene>
    <name evidence="15" type="ORF">IAD22_02715</name>
</gene>
<feature type="transmembrane region" description="Helical" evidence="14">
    <location>
        <begin position="366"/>
        <end position="385"/>
    </location>
</feature>
<name>A0A9D1LXF9_9FIRM</name>
<evidence type="ECO:0000256" key="9">
    <source>
        <dbReference type="ARBA" id="ARBA00023065"/>
    </source>
</evidence>
<feature type="transmembrane region" description="Helical" evidence="14">
    <location>
        <begin position="185"/>
        <end position="203"/>
    </location>
</feature>
<evidence type="ECO:0000256" key="10">
    <source>
        <dbReference type="ARBA" id="ARBA00023136"/>
    </source>
</evidence>
<evidence type="ECO:0000256" key="12">
    <source>
        <dbReference type="ARBA" id="ARBA00033708"/>
    </source>
</evidence>
<dbReference type="PANTHER" id="PTHR48086:SF3">
    <property type="entry name" value="SODIUM_PROLINE SYMPORTER"/>
    <property type="match status" value="1"/>
</dbReference>
<feature type="transmembrane region" description="Helical" evidence="14">
    <location>
        <begin position="124"/>
        <end position="145"/>
    </location>
</feature>
<reference evidence="15" key="1">
    <citation type="submission" date="2020-10" db="EMBL/GenBank/DDBJ databases">
        <authorList>
            <person name="Gilroy R."/>
        </authorList>
    </citation>
    <scope>NUCLEOTIDE SEQUENCE</scope>
    <source>
        <strain evidence="15">ChiGjej1B1-1684</strain>
    </source>
</reference>
<comment type="caution">
    <text evidence="15">The sequence shown here is derived from an EMBL/GenBank/DDBJ whole genome shotgun (WGS) entry which is preliminary data.</text>
</comment>
<keyword evidence="3" id="KW-0813">Transport</keyword>
<evidence type="ECO:0000256" key="3">
    <source>
        <dbReference type="ARBA" id="ARBA00022448"/>
    </source>
</evidence>
<evidence type="ECO:0000256" key="1">
    <source>
        <dbReference type="ARBA" id="ARBA00004651"/>
    </source>
</evidence>
<accession>A0A9D1LXF9</accession>
<feature type="transmembrane region" description="Helical" evidence="14">
    <location>
        <begin position="317"/>
        <end position="345"/>
    </location>
</feature>
<dbReference type="AlphaFoldDB" id="A0A9D1LXF9"/>
<feature type="transmembrane region" description="Helical" evidence="14">
    <location>
        <begin position="391"/>
        <end position="412"/>
    </location>
</feature>
<dbReference type="CDD" id="cd10322">
    <property type="entry name" value="SLC5sbd"/>
    <property type="match status" value="1"/>
</dbReference>
<keyword evidence="4" id="KW-1003">Cell membrane</keyword>
<dbReference type="Pfam" id="PF00474">
    <property type="entry name" value="SSF"/>
    <property type="match status" value="1"/>
</dbReference>
<keyword evidence="5 14" id="KW-0812">Transmembrane</keyword>
<dbReference type="InterPro" id="IPR038377">
    <property type="entry name" value="Na/Glc_symporter_sf"/>
</dbReference>
<evidence type="ECO:0000313" key="15">
    <source>
        <dbReference type="EMBL" id="HIU49915.1"/>
    </source>
</evidence>
<feature type="transmembrane region" description="Helical" evidence="14">
    <location>
        <begin position="46"/>
        <end position="64"/>
    </location>
</feature>
<feature type="transmembrane region" description="Helical" evidence="14">
    <location>
        <begin position="451"/>
        <end position="473"/>
    </location>
</feature>
<sequence length="494" mass="53406">MDWVIWLILGIYIAVMAFIGIMSARKVKNLTSFIVGKREAGPWKSAFAYGTTYFSAVLFIGYAGKSGWDYGLWAVLIGLGNAIFGAWLAWKLLAERTRSVTRRMKIKTMPQLFEKRYNSKAMKVYAAVIIFIFMTPYSASVYSGLSYLCENVLGINYQTAMAVIAIVAAVYLVLGGYLASLTADFVQGIVMVGGIVAMIFFIMNSQQVGGITEGIPNLLEKMDEAGMDATTPSFWIGLIGLIMLTSFGTWGMPQMVHKFYGIADKKSIKTGTIVSTAFCLVISVGAYFVGSLSRLFFEEVPSGNHDLIVPQILVQSLPTVLLGIVLILVLSASVSTLSGITLTSCSSITMDIISSVIFPKMSREKALVLTRVLCLVFIFFSYLIAVQQSPILLLMSFSWGCISGSFLAPYILGLYWKRMNKTGAWCGMIGGLIVAIVLTIISKAVGLDSGMSAACGIAAMIASLIFCVIGTLLSKKPANSEAFFEAEANDGKAA</sequence>
<dbReference type="GO" id="GO:0005886">
    <property type="term" value="C:plasma membrane"/>
    <property type="evidence" value="ECO:0007669"/>
    <property type="project" value="UniProtKB-SubCell"/>
</dbReference>
<evidence type="ECO:0000256" key="7">
    <source>
        <dbReference type="ARBA" id="ARBA00022989"/>
    </source>
</evidence>
<feature type="transmembrane region" description="Helical" evidence="14">
    <location>
        <begin position="424"/>
        <end position="445"/>
    </location>
</feature>
<reference evidence="15" key="2">
    <citation type="journal article" date="2021" name="PeerJ">
        <title>Extensive microbial diversity within the chicken gut microbiome revealed by metagenomics and culture.</title>
        <authorList>
            <person name="Gilroy R."/>
            <person name="Ravi A."/>
            <person name="Getino M."/>
            <person name="Pursley I."/>
            <person name="Horton D.L."/>
            <person name="Alikhan N.F."/>
            <person name="Baker D."/>
            <person name="Gharbi K."/>
            <person name="Hall N."/>
            <person name="Watson M."/>
            <person name="Adriaenssens E.M."/>
            <person name="Foster-Nyarko E."/>
            <person name="Jarju S."/>
            <person name="Secka A."/>
            <person name="Antonio M."/>
            <person name="Oren A."/>
            <person name="Chaudhuri R.R."/>
            <person name="La Ragione R."/>
            <person name="Hildebrand F."/>
            <person name="Pallen M.J."/>
        </authorList>
    </citation>
    <scope>NUCLEOTIDE SEQUENCE</scope>
    <source>
        <strain evidence="15">ChiGjej1B1-1684</strain>
    </source>
</reference>
<evidence type="ECO:0000256" key="8">
    <source>
        <dbReference type="ARBA" id="ARBA00023053"/>
    </source>
</evidence>
<evidence type="ECO:0000256" key="11">
    <source>
        <dbReference type="ARBA" id="ARBA00023201"/>
    </source>
</evidence>
<dbReference type="PROSITE" id="PS50283">
    <property type="entry name" value="NA_SOLUT_SYMP_3"/>
    <property type="match status" value="1"/>
</dbReference>
<dbReference type="InterPro" id="IPR018212">
    <property type="entry name" value="Na/solute_symporter_CS"/>
</dbReference>
<comment type="catalytic activity">
    <reaction evidence="12">
        <text>L-proline(in) + Na(+)(in) = L-proline(out) + Na(+)(out)</text>
        <dbReference type="Rhea" id="RHEA:28967"/>
        <dbReference type="ChEBI" id="CHEBI:29101"/>
        <dbReference type="ChEBI" id="CHEBI:60039"/>
    </reaction>
</comment>
<dbReference type="GO" id="GO:0006814">
    <property type="term" value="P:sodium ion transport"/>
    <property type="evidence" value="ECO:0007669"/>
    <property type="project" value="UniProtKB-KW"/>
</dbReference>
<protein>
    <submittedName>
        <fullName evidence="15">Sodium:solute symporter family protein</fullName>
    </submittedName>
</protein>
<keyword evidence="9" id="KW-0406">Ion transport</keyword>
<dbReference type="InterPro" id="IPR050277">
    <property type="entry name" value="Sodium:Solute_Symporter"/>
</dbReference>
<dbReference type="NCBIfam" id="TIGR00813">
    <property type="entry name" value="sss"/>
    <property type="match status" value="1"/>
</dbReference>
<dbReference type="InterPro" id="IPR001734">
    <property type="entry name" value="Na/solute_symporter"/>
</dbReference>
<keyword evidence="11" id="KW-0739">Sodium transport</keyword>
<dbReference type="GO" id="GO:0046942">
    <property type="term" value="P:carboxylic acid transport"/>
    <property type="evidence" value="ECO:0007669"/>
    <property type="project" value="UniProtKB-ARBA"/>
</dbReference>
<evidence type="ECO:0000256" key="13">
    <source>
        <dbReference type="RuleBase" id="RU362091"/>
    </source>
</evidence>
<dbReference type="GO" id="GO:0015293">
    <property type="term" value="F:symporter activity"/>
    <property type="evidence" value="ECO:0007669"/>
    <property type="project" value="UniProtKB-KW"/>
</dbReference>
<evidence type="ECO:0000256" key="6">
    <source>
        <dbReference type="ARBA" id="ARBA00022847"/>
    </source>
</evidence>
<feature type="transmembrane region" description="Helical" evidence="14">
    <location>
        <begin position="273"/>
        <end position="297"/>
    </location>
</feature>
<evidence type="ECO:0000313" key="16">
    <source>
        <dbReference type="Proteomes" id="UP000824118"/>
    </source>
</evidence>
<keyword evidence="6" id="KW-0769">Symport</keyword>
<feature type="transmembrane region" description="Helical" evidence="14">
    <location>
        <begin position="234"/>
        <end position="252"/>
    </location>
</feature>
<feature type="transmembrane region" description="Helical" evidence="14">
    <location>
        <begin position="157"/>
        <end position="178"/>
    </location>
</feature>